<reference evidence="9 10" key="1">
    <citation type="submission" date="2020-04" db="EMBL/GenBank/DDBJ databases">
        <authorList>
            <person name="Liu S."/>
        </authorList>
    </citation>
    <scope>NUCLEOTIDE SEQUENCE [LARGE SCALE GENOMIC DNA]</scope>
    <source>
        <strain evidence="9 10">CGMCC 1.15091</strain>
    </source>
</reference>
<name>A0ABX1JTJ8_9MICC</name>
<accession>A0ABX1JTJ8</accession>
<dbReference type="PANTHER" id="PTHR30047:SF7">
    <property type="entry name" value="HIGH-AFFINITY CHOLINE TRANSPORT PROTEIN"/>
    <property type="match status" value="1"/>
</dbReference>
<evidence type="ECO:0000256" key="1">
    <source>
        <dbReference type="ARBA" id="ARBA00004651"/>
    </source>
</evidence>
<evidence type="ECO:0000256" key="6">
    <source>
        <dbReference type="ARBA" id="ARBA00022989"/>
    </source>
</evidence>
<keyword evidence="6 8" id="KW-1133">Transmembrane helix</keyword>
<dbReference type="Proteomes" id="UP000523795">
    <property type="component" value="Unassembled WGS sequence"/>
</dbReference>
<organism evidence="9 10">
    <name type="scientific">Arthrobacter deserti</name>
    <dbReference type="NCBI Taxonomy" id="1742687"/>
    <lineage>
        <taxon>Bacteria</taxon>
        <taxon>Bacillati</taxon>
        <taxon>Actinomycetota</taxon>
        <taxon>Actinomycetes</taxon>
        <taxon>Micrococcales</taxon>
        <taxon>Micrococcaceae</taxon>
        <taxon>Arthrobacter</taxon>
    </lineage>
</organism>
<dbReference type="Pfam" id="PF02028">
    <property type="entry name" value="BCCT"/>
    <property type="match status" value="1"/>
</dbReference>
<keyword evidence="10" id="KW-1185">Reference proteome</keyword>
<feature type="transmembrane region" description="Helical" evidence="8">
    <location>
        <begin position="177"/>
        <end position="195"/>
    </location>
</feature>
<evidence type="ECO:0000256" key="8">
    <source>
        <dbReference type="SAM" id="Phobius"/>
    </source>
</evidence>
<keyword evidence="3" id="KW-0813">Transport</keyword>
<feature type="transmembrane region" description="Helical" evidence="8">
    <location>
        <begin position="143"/>
        <end position="165"/>
    </location>
</feature>
<feature type="non-terminal residue" evidence="9">
    <location>
        <position position="249"/>
    </location>
</feature>
<keyword evidence="5 8" id="KW-0812">Transmembrane</keyword>
<comment type="subcellular location">
    <subcellularLocation>
        <location evidence="1">Cell membrane</location>
        <topology evidence="1">Multi-pass membrane protein</topology>
    </subcellularLocation>
</comment>
<dbReference type="InterPro" id="IPR000060">
    <property type="entry name" value="BCCT_transptr"/>
</dbReference>
<protein>
    <submittedName>
        <fullName evidence="9">BCCT family transporter</fullName>
    </submittedName>
</protein>
<comment type="similarity">
    <text evidence="2">Belongs to the BCCT transporter (TC 2.A.15) family.</text>
</comment>
<gene>
    <name evidence="9" type="ORF">HER39_15995</name>
</gene>
<keyword evidence="7 8" id="KW-0472">Membrane</keyword>
<dbReference type="PANTHER" id="PTHR30047">
    <property type="entry name" value="HIGH-AFFINITY CHOLINE TRANSPORT PROTEIN-RELATED"/>
    <property type="match status" value="1"/>
</dbReference>
<feature type="transmembrane region" description="Helical" evidence="8">
    <location>
        <begin position="227"/>
        <end position="246"/>
    </location>
</feature>
<evidence type="ECO:0000256" key="3">
    <source>
        <dbReference type="ARBA" id="ARBA00022448"/>
    </source>
</evidence>
<evidence type="ECO:0000256" key="2">
    <source>
        <dbReference type="ARBA" id="ARBA00005658"/>
    </source>
</evidence>
<feature type="transmembrane region" description="Helical" evidence="8">
    <location>
        <begin position="59"/>
        <end position="81"/>
    </location>
</feature>
<evidence type="ECO:0000256" key="7">
    <source>
        <dbReference type="ARBA" id="ARBA00023136"/>
    </source>
</evidence>
<sequence length="249" mass="26285">QSVFGRERIEDRGWGKPIDVLAIICTKFGAATSLGLGALQIAAGLALLRTGRFQEDPGATAPIIIICVLTVGVVVSAASGISRGIKWLSNTNMVLAAVLLVFVFVVGPTVFILDLVPASIGYYLANLVPMSFHSADFGGGDWLASWTNFYWAWWISWSPFVGTFIARISRGRTVKEFVLGVLLVPTAVSVVWFSIFGGAGVQLQLGGGDIAGTGSEAPGFFAALQNYPFFVGAALVVMVLTAVFFISGA</sequence>
<feature type="transmembrane region" description="Helical" evidence="8">
    <location>
        <begin position="93"/>
        <end position="123"/>
    </location>
</feature>
<evidence type="ECO:0000313" key="9">
    <source>
        <dbReference type="EMBL" id="NKX52041.1"/>
    </source>
</evidence>
<feature type="non-terminal residue" evidence="9">
    <location>
        <position position="1"/>
    </location>
</feature>
<evidence type="ECO:0000313" key="10">
    <source>
        <dbReference type="Proteomes" id="UP000523795"/>
    </source>
</evidence>
<evidence type="ECO:0000256" key="5">
    <source>
        <dbReference type="ARBA" id="ARBA00022692"/>
    </source>
</evidence>
<comment type="caution">
    <text evidence="9">The sequence shown here is derived from an EMBL/GenBank/DDBJ whole genome shotgun (WGS) entry which is preliminary data.</text>
</comment>
<keyword evidence="4" id="KW-1003">Cell membrane</keyword>
<evidence type="ECO:0000256" key="4">
    <source>
        <dbReference type="ARBA" id="ARBA00022475"/>
    </source>
</evidence>
<proteinExistence type="inferred from homology"/>
<dbReference type="EMBL" id="JAAZSR010000383">
    <property type="protein sequence ID" value="NKX52041.1"/>
    <property type="molecule type" value="Genomic_DNA"/>
</dbReference>
<feature type="transmembrane region" description="Helical" evidence="8">
    <location>
        <begin position="20"/>
        <end position="47"/>
    </location>
</feature>